<evidence type="ECO:0000256" key="1">
    <source>
        <dbReference type="ARBA" id="ARBA00010688"/>
    </source>
</evidence>
<proteinExistence type="inferred from homology"/>
<dbReference type="Proteomes" id="UP000295718">
    <property type="component" value="Unassembled WGS sequence"/>
</dbReference>
<dbReference type="AlphaFoldDB" id="A0A4R1QP47"/>
<reference evidence="5 6" key="1">
    <citation type="submission" date="2019-03" db="EMBL/GenBank/DDBJ databases">
        <title>Genomic Encyclopedia of Type Strains, Phase IV (KMG-IV): sequencing the most valuable type-strain genomes for metagenomic binning, comparative biology and taxonomic classification.</title>
        <authorList>
            <person name="Goeker M."/>
        </authorList>
    </citation>
    <scope>NUCLEOTIDE SEQUENCE [LARGE SCALE GENOMIC DNA]</scope>
    <source>
        <strain evidence="5 6">DSM 100556</strain>
    </source>
</reference>
<keyword evidence="2" id="KW-0808">Transferase</keyword>
<dbReference type="PANTHER" id="PTHR43085">
    <property type="entry name" value="HEXOKINASE FAMILY MEMBER"/>
    <property type="match status" value="1"/>
</dbReference>
<accession>A0A4R1QP47</accession>
<comment type="similarity">
    <text evidence="1">Belongs to the carbohydrate kinase PfkB family.</text>
</comment>
<dbReference type="InterPro" id="IPR029056">
    <property type="entry name" value="Ribokinase-like"/>
</dbReference>
<comment type="caution">
    <text evidence="5">The sequence shown here is derived from an EMBL/GenBank/DDBJ whole genome shotgun (WGS) entry which is preliminary data.</text>
</comment>
<evidence type="ECO:0000313" key="6">
    <source>
        <dbReference type="Proteomes" id="UP000295718"/>
    </source>
</evidence>
<dbReference type="GO" id="GO:0016301">
    <property type="term" value="F:kinase activity"/>
    <property type="evidence" value="ECO:0007669"/>
    <property type="project" value="UniProtKB-KW"/>
</dbReference>
<evidence type="ECO:0000256" key="3">
    <source>
        <dbReference type="ARBA" id="ARBA00022777"/>
    </source>
</evidence>
<keyword evidence="6" id="KW-1185">Reference proteome</keyword>
<dbReference type="Gene3D" id="3.40.1190.20">
    <property type="match status" value="1"/>
</dbReference>
<protein>
    <submittedName>
        <fullName evidence="5">Sugar/nucleoside kinase (Ribokinase family)</fullName>
    </submittedName>
</protein>
<dbReference type="EMBL" id="SLUO01000015">
    <property type="protein sequence ID" value="TCL55488.1"/>
    <property type="molecule type" value="Genomic_DNA"/>
</dbReference>
<dbReference type="Pfam" id="PF00294">
    <property type="entry name" value="PfkB"/>
    <property type="match status" value="1"/>
</dbReference>
<dbReference type="InterPro" id="IPR011611">
    <property type="entry name" value="PfkB_dom"/>
</dbReference>
<gene>
    <name evidence="5" type="ORF">EDD76_115122</name>
</gene>
<dbReference type="PANTHER" id="PTHR43085:SF57">
    <property type="entry name" value="CARBOHYDRATE KINASE PFKB DOMAIN-CONTAINING PROTEIN"/>
    <property type="match status" value="1"/>
</dbReference>
<organism evidence="5 6">
    <name type="scientific">Kineothrix alysoides</name>
    <dbReference type="NCBI Taxonomy" id="1469948"/>
    <lineage>
        <taxon>Bacteria</taxon>
        <taxon>Bacillati</taxon>
        <taxon>Bacillota</taxon>
        <taxon>Clostridia</taxon>
        <taxon>Lachnospirales</taxon>
        <taxon>Lachnospiraceae</taxon>
        <taxon>Kineothrix</taxon>
    </lineage>
</organism>
<evidence type="ECO:0000259" key="4">
    <source>
        <dbReference type="Pfam" id="PF00294"/>
    </source>
</evidence>
<evidence type="ECO:0000313" key="5">
    <source>
        <dbReference type="EMBL" id="TCL55488.1"/>
    </source>
</evidence>
<feature type="domain" description="Carbohydrate kinase PfkB" evidence="4">
    <location>
        <begin position="54"/>
        <end position="359"/>
    </location>
</feature>
<dbReference type="SUPFAM" id="SSF53613">
    <property type="entry name" value="Ribokinase-like"/>
    <property type="match status" value="1"/>
</dbReference>
<sequence length="381" mass="42025">MRERMKNMQKKTLEAVVAGLTCLDFTPVFITPEVEEIGQILIPSKTVFMGNADIHAGGCVSNTGLAMCKFGVNARLMGKVGDDDLGKIVLQQYSNYTTTENMIISQKEGTAYSVVLAPAGIDRIFLHYPGGNDTFGPEDIDYELVEKARLFHFGYPPAMYRMYKEDGRELIEIFKRVKALNVVTSLDTCGIDERAEVGQADWQKILKNVMPYLDIFVPSAEELCYMLDKDRFKEWKQRAGGKDMASVLNTSDVKPLADTLLSFGAKIILIKCGSAGLYFATNTQEVLDGIGEDFLPIVNGWGSISHFARSFKPRKVLSATGAGDTCIAAFLTAILKGYPWEKCVDFAAASGASCVETYDALGGLLSFEELERKIEAGWERN</sequence>
<dbReference type="STRING" id="1469948.GCA_000732725_04013"/>
<dbReference type="InterPro" id="IPR050306">
    <property type="entry name" value="PfkB_Carbo_kinase"/>
</dbReference>
<evidence type="ECO:0000256" key="2">
    <source>
        <dbReference type="ARBA" id="ARBA00022679"/>
    </source>
</evidence>
<keyword evidence="3 5" id="KW-0418">Kinase</keyword>
<name>A0A4R1QP47_9FIRM</name>